<protein>
    <submittedName>
        <fullName evidence="1">Uncharacterized protein</fullName>
    </submittedName>
</protein>
<gene>
    <name evidence="1" type="ORF">PR048_019560</name>
</gene>
<sequence length="145" mass="16999">MKQLYKRWLWLFVFNAHCHNDNSFSSYTFLDHISRKSSVASFLFNYISEKVDKNPNIRETVLLSDAVGGQNKNATMLRFCSWLSKTLRVPITDLYPCDHNFATCRDKPEPFALVHDESLLLDWDQALTPYFENTPKQKGNTFRIQ</sequence>
<organism evidence="1 2">
    <name type="scientific">Dryococelus australis</name>
    <dbReference type="NCBI Taxonomy" id="614101"/>
    <lineage>
        <taxon>Eukaryota</taxon>
        <taxon>Metazoa</taxon>
        <taxon>Ecdysozoa</taxon>
        <taxon>Arthropoda</taxon>
        <taxon>Hexapoda</taxon>
        <taxon>Insecta</taxon>
        <taxon>Pterygota</taxon>
        <taxon>Neoptera</taxon>
        <taxon>Polyneoptera</taxon>
        <taxon>Phasmatodea</taxon>
        <taxon>Verophasmatodea</taxon>
        <taxon>Anareolatae</taxon>
        <taxon>Phasmatidae</taxon>
        <taxon>Eurycanthinae</taxon>
        <taxon>Dryococelus</taxon>
    </lineage>
</organism>
<dbReference type="EMBL" id="JARBHB010000007">
    <property type="protein sequence ID" value="KAJ8878956.1"/>
    <property type="molecule type" value="Genomic_DNA"/>
</dbReference>
<dbReference type="Proteomes" id="UP001159363">
    <property type="component" value="Chromosome 6"/>
</dbReference>
<name>A0ABQ9H3S8_9NEOP</name>
<evidence type="ECO:0000313" key="1">
    <source>
        <dbReference type="EMBL" id="KAJ8878956.1"/>
    </source>
</evidence>
<proteinExistence type="predicted"/>
<accession>A0ABQ9H3S8</accession>
<comment type="caution">
    <text evidence="1">The sequence shown here is derived from an EMBL/GenBank/DDBJ whole genome shotgun (WGS) entry which is preliminary data.</text>
</comment>
<evidence type="ECO:0000313" key="2">
    <source>
        <dbReference type="Proteomes" id="UP001159363"/>
    </source>
</evidence>
<keyword evidence="2" id="KW-1185">Reference proteome</keyword>
<reference evidence="1 2" key="1">
    <citation type="submission" date="2023-02" db="EMBL/GenBank/DDBJ databases">
        <title>LHISI_Scaffold_Assembly.</title>
        <authorList>
            <person name="Stuart O.P."/>
            <person name="Cleave R."/>
            <person name="Magrath M.J.L."/>
            <person name="Mikheyev A.S."/>
        </authorList>
    </citation>
    <scope>NUCLEOTIDE SEQUENCE [LARGE SCALE GENOMIC DNA]</scope>
    <source>
        <strain evidence="1">Daus_M_001</strain>
        <tissue evidence="1">Leg muscle</tissue>
    </source>
</reference>